<name>A0A8J2WTM5_9STRA</name>
<reference evidence="1" key="1">
    <citation type="submission" date="2021-11" db="EMBL/GenBank/DDBJ databases">
        <authorList>
            <consortium name="Genoscope - CEA"/>
            <person name="William W."/>
        </authorList>
    </citation>
    <scope>NUCLEOTIDE SEQUENCE</scope>
</reference>
<dbReference type="Proteomes" id="UP000789595">
    <property type="component" value="Unassembled WGS sequence"/>
</dbReference>
<proteinExistence type="predicted"/>
<dbReference type="InterPro" id="IPR027417">
    <property type="entry name" value="P-loop_NTPase"/>
</dbReference>
<comment type="caution">
    <text evidence="1">The sequence shown here is derived from an EMBL/GenBank/DDBJ whole genome shotgun (WGS) entry which is preliminary data.</text>
</comment>
<protein>
    <submittedName>
        <fullName evidence="1">Uncharacterized protein</fullName>
    </submittedName>
</protein>
<dbReference type="EMBL" id="CAKKNE010000002">
    <property type="protein sequence ID" value="CAH0367792.1"/>
    <property type="molecule type" value="Genomic_DNA"/>
</dbReference>
<keyword evidence="2" id="KW-1185">Reference proteome</keyword>
<accession>A0A8J2WTM5</accession>
<sequence>MTHLDTSGQKRHHQHGTHPFASLTALASAVCEMKLPYVLLLRRNVLRREISNEAAKMRGSASHAATAAAAADLRRFRPSIRIHGLVERIANEYDQNERLASLFRNRCGDARLHWYEEVVDRPEVWATIMYQLGLWPAPDASRLRTMTLKNTTHVVHGALPVRSLISNYDKVARALRPTKFKWMLE</sequence>
<evidence type="ECO:0000313" key="1">
    <source>
        <dbReference type="EMBL" id="CAH0367792.1"/>
    </source>
</evidence>
<dbReference type="Gene3D" id="3.40.50.300">
    <property type="entry name" value="P-loop containing nucleotide triphosphate hydrolases"/>
    <property type="match status" value="1"/>
</dbReference>
<dbReference type="AlphaFoldDB" id="A0A8J2WTM5"/>
<organism evidence="1 2">
    <name type="scientific">Pelagomonas calceolata</name>
    <dbReference type="NCBI Taxonomy" id="35677"/>
    <lineage>
        <taxon>Eukaryota</taxon>
        <taxon>Sar</taxon>
        <taxon>Stramenopiles</taxon>
        <taxon>Ochrophyta</taxon>
        <taxon>Pelagophyceae</taxon>
        <taxon>Pelagomonadales</taxon>
        <taxon>Pelagomonadaceae</taxon>
        <taxon>Pelagomonas</taxon>
    </lineage>
</organism>
<evidence type="ECO:0000313" key="2">
    <source>
        <dbReference type="Proteomes" id="UP000789595"/>
    </source>
</evidence>
<gene>
    <name evidence="1" type="ORF">PECAL_2P08310</name>
</gene>